<dbReference type="InterPro" id="IPR059106">
    <property type="entry name" value="WHD_MalT"/>
</dbReference>
<name>A0A516PZV1_9ACTN</name>
<dbReference type="GO" id="GO:0006355">
    <property type="term" value="P:regulation of DNA-templated transcription"/>
    <property type="evidence" value="ECO:0007669"/>
    <property type="project" value="InterPro"/>
</dbReference>
<dbReference type="PANTHER" id="PTHR44688">
    <property type="entry name" value="DNA-BINDING TRANSCRIPTIONAL ACTIVATOR DEVR_DOSR"/>
    <property type="match status" value="1"/>
</dbReference>
<dbReference type="PANTHER" id="PTHR44688:SF16">
    <property type="entry name" value="DNA-BINDING TRANSCRIPTIONAL ACTIVATOR DEVR_DOSR"/>
    <property type="match status" value="1"/>
</dbReference>
<evidence type="ECO:0000256" key="4">
    <source>
        <dbReference type="SAM" id="MobiDB-lite"/>
    </source>
</evidence>
<dbReference type="PROSITE" id="PS50043">
    <property type="entry name" value="HTH_LUXR_2"/>
    <property type="match status" value="1"/>
</dbReference>
<proteinExistence type="predicted"/>
<dbReference type="Pfam" id="PF25873">
    <property type="entry name" value="WHD_MalT"/>
    <property type="match status" value="1"/>
</dbReference>
<evidence type="ECO:0000256" key="3">
    <source>
        <dbReference type="ARBA" id="ARBA00023163"/>
    </source>
</evidence>
<organism evidence="6 7">
    <name type="scientific">Microlunatus elymi</name>
    <dbReference type="NCBI Taxonomy" id="2596828"/>
    <lineage>
        <taxon>Bacteria</taxon>
        <taxon>Bacillati</taxon>
        <taxon>Actinomycetota</taxon>
        <taxon>Actinomycetes</taxon>
        <taxon>Propionibacteriales</taxon>
        <taxon>Propionibacteriaceae</taxon>
        <taxon>Microlunatus</taxon>
    </lineage>
</organism>
<feature type="domain" description="HTH luxR-type" evidence="5">
    <location>
        <begin position="826"/>
        <end position="891"/>
    </location>
</feature>
<dbReference type="OrthoDB" id="134985at2"/>
<dbReference type="Proteomes" id="UP000319263">
    <property type="component" value="Chromosome"/>
</dbReference>
<feature type="region of interest" description="Disordered" evidence="4">
    <location>
        <begin position="1"/>
        <end position="25"/>
    </location>
</feature>
<accession>A0A516PZV1</accession>
<evidence type="ECO:0000256" key="1">
    <source>
        <dbReference type="ARBA" id="ARBA00023015"/>
    </source>
</evidence>
<sequence length="893" mass="94378">MSRADGSAGGRLSPPPAVKITPPQLPAAQVPRERLLAGLNGAGEDTVVLLSAPAGSGKTQLLAEWAGSRTGPTAWVKVDRADNDEQRFWSAVVSALRSCAPVPTAVPLPRSGVAPSRSLDVTYVTAIAESIAGEQSPQAADTTPVTLILDDIGELTDPAPLQGLDDLITYAGPQIRLVLSGRIDPALRFGPLRLDDRLLALRGPDLAFTRPETELLLAHSGLNLTDDQVRLLIEQTGGWAAGLRLAVLAMRRSEPAAVLTDLIGSTKTISDYLVGEVLSGLSPRARRLLDRTAVCTRITAGLAGCLTDLPDAGEVLAELESTNSLVTSHGGGRRWFQVHPLLRAHLLMDLRRLHPDLESELHADAAGWFEQQDQPDDALRHAIAGGDPALVAALVERHGIRLLLSGQHALLRSAAGAFTQLFRTDPRSALLLAAAQLDVARADSARHSVEAAAAGWPDRPDPTLADLWQLVNGRLVLAGEHRVAIDHPLSPRLVAASRAASADPADPDAEALNVLARATVAAAEGAADRCRELAETVVALGRGVGNGYLTARGLALLAIASAQGGDLASVATLSDRVGSAADPKLWRGTADDVLMHVFRAQAALAGGQPDRCQELLARLRPQAGAAGGPATPHPVTGWIRLLSATADHDLGNRARALERLAALRSGLGTEHAPPALIAAHAMIEHDAALQLNHTGRAREVIAWAEEALGPVPDLRLLRARSSAKISRFTSARADLGPLLNGSAQPLMLSALVDGWVLETWIRLRCGERERAIDGLAAALDEATRSAALRPLLRAPAVVLALLAEQLGSWGANEQTARTVLARRQTTDEVTVSLTERERQVLNRLQSMRSLEEIAGDLTVSLNTVKTHVRSIYGKLGVGSRREAIQAGRSQGLL</sequence>
<dbReference type="InterPro" id="IPR036388">
    <property type="entry name" value="WH-like_DNA-bd_sf"/>
</dbReference>
<keyword evidence="7" id="KW-1185">Reference proteome</keyword>
<dbReference type="KEGG" id="mik:FOE78_13030"/>
<evidence type="ECO:0000256" key="2">
    <source>
        <dbReference type="ARBA" id="ARBA00023125"/>
    </source>
</evidence>
<gene>
    <name evidence="6" type="ORF">FOE78_13030</name>
</gene>
<dbReference type="InterPro" id="IPR000792">
    <property type="entry name" value="Tscrpt_reg_LuxR_C"/>
</dbReference>
<dbReference type="SUPFAM" id="SSF46894">
    <property type="entry name" value="C-terminal effector domain of the bipartite response regulators"/>
    <property type="match status" value="1"/>
</dbReference>
<keyword evidence="2" id="KW-0238">DNA-binding</keyword>
<protein>
    <recommendedName>
        <fullName evidence="5">HTH luxR-type domain-containing protein</fullName>
    </recommendedName>
</protein>
<dbReference type="AlphaFoldDB" id="A0A516PZV1"/>
<dbReference type="InterPro" id="IPR016032">
    <property type="entry name" value="Sig_transdc_resp-reg_C-effctor"/>
</dbReference>
<dbReference type="SUPFAM" id="SSF52540">
    <property type="entry name" value="P-loop containing nucleoside triphosphate hydrolases"/>
    <property type="match status" value="1"/>
</dbReference>
<evidence type="ECO:0000313" key="6">
    <source>
        <dbReference type="EMBL" id="QDP96709.1"/>
    </source>
</evidence>
<dbReference type="Gene3D" id="1.10.10.10">
    <property type="entry name" value="Winged helix-like DNA-binding domain superfamily/Winged helix DNA-binding domain"/>
    <property type="match status" value="1"/>
</dbReference>
<evidence type="ECO:0000259" key="5">
    <source>
        <dbReference type="PROSITE" id="PS50043"/>
    </source>
</evidence>
<dbReference type="RefSeq" id="WP_143986671.1">
    <property type="nucleotide sequence ID" value="NZ_CP041692.1"/>
</dbReference>
<evidence type="ECO:0000313" key="7">
    <source>
        <dbReference type="Proteomes" id="UP000319263"/>
    </source>
</evidence>
<keyword evidence="3" id="KW-0804">Transcription</keyword>
<dbReference type="SMART" id="SM00382">
    <property type="entry name" value="AAA"/>
    <property type="match status" value="1"/>
</dbReference>
<dbReference type="EMBL" id="CP041692">
    <property type="protein sequence ID" value="QDP96709.1"/>
    <property type="molecule type" value="Genomic_DNA"/>
</dbReference>
<dbReference type="SMART" id="SM00421">
    <property type="entry name" value="HTH_LUXR"/>
    <property type="match status" value="1"/>
</dbReference>
<dbReference type="GO" id="GO:0003677">
    <property type="term" value="F:DNA binding"/>
    <property type="evidence" value="ECO:0007669"/>
    <property type="project" value="UniProtKB-KW"/>
</dbReference>
<keyword evidence="1" id="KW-0805">Transcription regulation</keyword>
<dbReference type="InterPro" id="IPR003593">
    <property type="entry name" value="AAA+_ATPase"/>
</dbReference>
<dbReference type="Pfam" id="PF00196">
    <property type="entry name" value="GerE"/>
    <property type="match status" value="1"/>
</dbReference>
<dbReference type="CDD" id="cd06170">
    <property type="entry name" value="LuxR_C_like"/>
    <property type="match status" value="1"/>
</dbReference>
<reference evidence="6 7" key="1">
    <citation type="submission" date="2019-07" db="EMBL/GenBank/DDBJ databases">
        <title>Microlunatus dokdonensis sp. nov. isolated from the rhizospheric soil of the wild plant Elymus tsukushiensis.</title>
        <authorList>
            <person name="Ghim S.-Y."/>
            <person name="Hwang Y.-J."/>
            <person name="Son J.-S."/>
            <person name="Shin J.-H."/>
        </authorList>
    </citation>
    <scope>NUCLEOTIDE SEQUENCE [LARGE SCALE GENOMIC DNA]</scope>
    <source>
        <strain evidence="6 7">KUDC0627</strain>
    </source>
</reference>
<dbReference type="InterPro" id="IPR027417">
    <property type="entry name" value="P-loop_NTPase"/>
</dbReference>